<dbReference type="AlphaFoldDB" id="A0A4R6CQ89"/>
<gene>
    <name evidence="1" type="ORF">CEE75_12695</name>
</gene>
<feature type="non-terminal residue" evidence="1">
    <location>
        <position position="96"/>
    </location>
</feature>
<sequence length="96" mass="11081">MAKFTDYSSIPDELLNLKQWGLFQLKWLLEREKYTKSPKNPYNFGAGKSNDQRTWSDFDTALRALHKYPQADGLAFYFANGFVGLDIDHIDGDLTD</sequence>
<organism evidence="1 2">
    <name type="scientific">Lactobacillus crispatus</name>
    <dbReference type="NCBI Taxonomy" id="47770"/>
    <lineage>
        <taxon>Bacteria</taxon>
        <taxon>Bacillati</taxon>
        <taxon>Bacillota</taxon>
        <taxon>Bacilli</taxon>
        <taxon>Lactobacillales</taxon>
        <taxon>Lactobacillaceae</taxon>
        <taxon>Lactobacillus</taxon>
    </lineage>
</organism>
<evidence type="ECO:0008006" key="3">
    <source>
        <dbReference type="Google" id="ProtNLM"/>
    </source>
</evidence>
<evidence type="ECO:0000313" key="1">
    <source>
        <dbReference type="EMBL" id="TDN28617.1"/>
    </source>
</evidence>
<dbReference type="EMBL" id="NKLP01000276">
    <property type="protein sequence ID" value="TDN28617.1"/>
    <property type="molecule type" value="Genomic_DNA"/>
</dbReference>
<name>A0A4R6CQ89_9LACO</name>
<reference evidence="1 2" key="1">
    <citation type="submission" date="2017-06" db="EMBL/GenBank/DDBJ databases">
        <authorList>
            <person name="Swanenburg J."/>
            <person name="Kort R."/>
        </authorList>
    </citation>
    <scope>NUCLEOTIDE SEQUENCE [LARGE SCALE GENOMIC DNA]</scope>
    <source>
        <strain evidence="1 2">RL05</strain>
    </source>
</reference>
<protein>
    <recommendedName>
        <fullName evidence="3">DNA primase</fullName>
    </recommendedName>
</protein>
<dbReference type="Proteomes" id="UP000295195">
    <property type="component" value="Unassembled WGS sequence"/>
</dbReference>
<accession>A0A4R6CQ89</accession>
<evidence type="ECO:0000313" key="2">
    <source>
        <dbReference type="Proteomes" id="UP000295195"/>
    </source>
</evidence>
<proteinExistence type="predicted"/>
<comment type="caution">
    <text evidence="1">The sequence shown here is derived from an EMBL/GenBank/DDBJ whole genome shotgun (WGS) entry which is preliminary data.</text>
</comment>